<dbReference type="Gramene" id="mRNA:HanXRQr2_Chr14g0639811">
    <property type="protein sequence ID" value="mRNA:HanXRQr2_Chr14g0639811"/>
    <property type="gene ID" value="HanXRQr2_Chr14g0639811"/>
</dbReference>
<reference evidence="2" key="2">
    <citation type="submission" date="2017-02" db="EMBL/GenBank/DDBJ databases">
        <title>Sunflower complete genome.</title>
        <authorList>
            <person name="Langlade N."/>
            <person name="Munos S."/>
        </authorList>
    </citation>
    <scope>NUCLEOTIDE SEQUENCE [LARGE SCALE GENOMIC DNA]</scope>
    <source>
        <tissue evidence="2">Leaves</tissue>
    </source>
</reference>
<sequence length="55" mass="5659">MLLPAGATAVGFGGYVGSSRLDASIATTSDAASSSSSVIDERARAYSKFLHVVFY</sequence>
<dbReference type="EMBL" id="CM007898">
    <property type="protein sequence ID" value="OTG15975.1"/>
    <property type="molecule type" value="Genomic_DNA"/>
</dbReference>
<reference evidence="1" key="3">
    <citation type="submission" date="2020-06" db="EMBL/GenBank/DDBJ databases">
        <title>Helianthus annuus Genome sequencing and assembly Release 2.</title>
        <authorList>
            <person name="Gouzy J."/>
            <person name="Langlade N."/>
            <person name="Munos S."/>
        </authorList>
    </citation>
    <scope>NUCLEOTIDE SEQUENCE</scope>
    <source>
        <tissue evidence="1">Leaves</tissue>
    </source>
</reference>
<dbReference type="EMBL" id="MNCJ02000329">
    <property type="protein sequence ID" value="KAF5768721.1"/>
    <property type="molecule type" value="Genomic_DNA"/>
</dbReference>
<evidence type="ECO:0000313" key="3">
    <source>
        <dbReference type="Proteomes" id="UP000215914"/>
    </source>
</evidence>
<dbReference type="InParanoid" id="A0A251TXW2"/>
<accession>A0A251TXW2</accession>
<organism evidence="2 3">
    <name type="scientific">Helianthus annuus</name>
    <name type="common">Common sunflower</name>
    <dbReference type="NCBI Taxonomy" id="4232"/>
    <lineage>
        <taxon>Eukaryota</taxon>
        <taxon>Viridiplantae</taxon>
        <taxon>Streptophyta</taxon>
        <taxon>Embryophyta</taxon>
        <taxon>Tracheophyta</taxon>
        <taxon>Spermatophyta</taxon>
        <taxon>Magnoliopsida</taxon>
        <taxon>eudicotyledons</taxon>
        <taxon>Gunneridae</taxon>
        <taxon>Pentapetalae</taxon>
        <taxon>asterids</taxon>
        <taxon>campanulids</taxon>
        <taxon>Asterales</taxon>
        <taxon>Asteraceae</taxon>
        <taxon>Asteroideae</taxon>
        <taxon>Heliantheae alliance</taxon>
        <taxon>Heliantheae</taxon>
        <taxon>Helianthus</taxon>
    </lineage>
</organism>
<protein>
    <submittedName>
        <fullName evidence="2">Uncharacterized protein</fullName>
    </submittedName>
</protein>
<evidence type="ECO:0000313" key="1">
    <source>
        <dbReference type="EMBL" id="KAF5768721.1"/>
    </source>
</evidence>
<dbReference type="AlphaFoldDB" id="A0A251TXW2"/>
<name>A0A251TXW2_HELAN</name>
<evidence type="ECO:0000313" key="2">
    <source>
        <dbReference type="EMBL" id="OTG15975.1"/>
    </source>
</evidence>
<proteinExistence type="predicted"/>
<reference evidence="1 3" key="1">
    <citation type="journal article" date="2017" name="Nature">
        <title>The sunflower genome provides insights into oil metabolism, flowering and Asterid evolution.</title>
        <authorList>
            <person name="Badouin H."/>
            <person name="Gouzy J."/>
            <person name="Grassa C.J."/>
            <person name="Murat F."/>
            <person name="Staton S.E."/>
            <person name="Cottret L."/>
            <person name="Lelandais-Briere C."/>
            <person name="Owens G.L."/>
            <person name="Carrere S."/>
            <person name="Mayjonade B."/>
            <person name="Legrand L."/>
            <person name="Gill N."/>
            <person name="Kane N.C."/>
            <person name="Bowers J.E."/>
            <person name="Hubner S."/>
            <person name="Bellec A."/>
            <person name="Berard A."/>
            <person name="Berges H."/>
            <person name="Blanchet N."/>
            <person name="Boniface M.C."/>
            <person name="Brunel D."/>
            <person name="Catrice O."/>
            <person name="Chaidir N."/>
            <person name="Claudel C."/>
            <person name="Donnadieu C."/>
            <person name="Faraut T."/>
            <person name="Fievet G."/>
            <person name="Helmstetter N."/>
            <person name="King M."/>
            <person name="Knapp S.J."/>
            <person name="Lai Z."/>
            <person name="Le Paslier M.C."/>
            <person name="Lippi Y."/>
            <person name="Lorenzon L."/>
            <person name="Mandel J.R."/>
            <person name="Marage G."/>
            <person name="Marchand G."/>
            <person name="Marquand E."/>
            <person name="Bret-Mestries E."/>
            <person name="Morien E."/>
            <person name="Nambeesan S."/>
            <person name="Nguyen T."/>
            <person name="Pegot-Espagnet P."/>
            <person name="Pouilly N."/>
            <person name="Raftis F."/>
            <person name="Sallet E."/>
            <person name="Schiex T."/>
            <person name="Thomas J."/>
            <person name="Vandecasteele C."/>
            <person name="Vares D."/>
            <person name="Vear F."/>
            <person name="Vautrin S."/>
            <person name="Crespi M."/>
            <person name="Mangin B."/>
            <person name="Burke J.M."/>
            <person name="Salse J."/>
            <person name="Munos S."/>
            <person name="Vincourt P."/>
            <person name="Rieseberg L.H."/>
            <person name="Langlade N.B."/>
        </authorList>
    </citation>
    <scope>NUCLEOTIDE SEQUENCE [LARGE SCALE GENOMIC DNA]</scope>
    <source>
        <strain evidence="3">cv. SF193</strain>
        <tissue evidence="1">Leaves</tissue>
    </source>
</reference>
<keyword evidence="3" id="KW-1185">Reference proteome</keyword>
<gene>
    <name evidence="2" type="ORF">HannXRQ_Chr09g0266351</name>
    <name evidence="1" type="ORF">HanXRQr2_Chr14g0639811</name>
</gene>
<dbReference type="Proteomes" id="UP000215914">
    <property type="component" value="Chromosome 9"/>
</dbReference>